<dbReference type="Proteomes" id="UP000070250">
    <property type="component" value="Chromosome"/>
</dbReference>
<dbReference type="OrthoDB" id="2623511at2"/>
<gene>
    <name evidence="2" type="ORF">ACG33_12550</name>
</gene>
<reference evidence="2 3" key="1">
    <citation type="submission" date="2015-06" db="EMBL/GenBank/DDBJ databases">
        <title>A Comprehensive Approach to Explore the Metabolic and Phylogenetic Diversity of Bacterial Steroid Degradation in the Environment: Testosterone as an Example.</title>
        <authorList>
            <person name="Yang F.-C."/>
            <person name="Chen Y.-L."/>
            <person name="Yu C.-P."/>
            <person name="Tang S.-L."/>
            <person name="Wang P.-H."/>
            <person name="Ismail W."/>
            <person name="Wang C.-H."/>
            <person name="Yang C.-Y."/>
            <person name="Chiang Y.-R."/>
        </authorList>
    </citation>
    <scope>NUCLEOTIDE SEQUENCE [LARGE SCALE GENOMIC DNA]</scope>
    <source>
        <strain evidence="2 3">DSM 18526</strain>
    </source>
</reference>
<dbReference type="RefSeq" id="WP_066921671.1">
    <property type="nucleotide sequence ID" value="NZ_CP011971.1"/>
</dbReference>
<dbReference type="STRING" id="465721.ACG33_12550"/>
<feature type="region of interest" description="Disordered" evidence="1">
    <location>
        <begin position="132"/>
        <end position="153"/>
    </location>
</feature>
<dbReference type="EMBL" id="CP011971">
    <property type="protein sequence ID" value="AMN47912.1"/>
    <property type="molecule type" value="Genomic_DNA"/>
</dbReference>
<feature type="compositionally biased region" description="Polar residues" evidence="1">
    <location>
        <begin position="139"/>
        <end position="153"/>
    </location>
</feature>
<evidence type="ECO:0000313" key="2">
    <source>
        <dbReference type="EMBL" id="AMN47912.1"/>
    </source>
</evidence>
<evidence type="ECO:0000313" key="3">
    <source>
        <dbReference type="Proteomes" id="UP000070250"/>
    </source>
</evidence>
<feature type="region of interest" description="Disordered" evidence="1">
    <location>
        <begin position="93"/>
        <end position="116"/>
    </location>
</feature>
<name>A0A127FBX5_STEDE</name>
<sequence>MKAVRGKTFIGQRVVLDGKSFIQCHFKDANLVIEGNGLFEMQDCKIEEDCRLAVEGPGQVLLHVLKMMLYSGGWMSRVADNVLHTVRQPPKSMVRAAAANPAPPAQTATPAQPVASAQAAASVQAAASADTVAPVSPLQAAQSESQPAGQEAG</sequence>
<dbReference type="AlphaFoldDB" id="A0A127FBX5"/>
<dbReference type="KEGG" id="sdf:ACG33_12550"/>
<keyword evidence="3" id="KW-1185">Reference proteome</keyword>
<organism evidence="2 3">
    <name type="scientific">Steroidobacter denitrificans</name>
    <dbReference type="NCBI Taxonomy" id="465721"/>
    <lineage>
        <taxon>Bacteria</taxon>
        <taxon>Pseudomonadati</taxon>
        <taxon>Pseudomonadota</taxon>
        <taxon>Gammaproteobacteria</taxon>
        <taxon>Steroidobacterales</taxon>
        <taxon>Steroidobacteraceae</taxon>
        <taxon>Steroidobacter</taxon>
    </lineage>
</organism>
<evidence type="ECO:0000256" key="1">
    <source>
        <dbReference type="SAM" id="MobiDB-lite"/>
    </source>
</evidence>
<proteinExistence type="predicted"/>
<feature type="compositionally biased region" description="Low complexity" evidence="1">
    <location>
        <begin position="96"/>
        <end position="116"/>
    </location>
</feature>
<accession>A0A127FBX5</accession>
<protein>
    <submittedName>
        <fullName evidence="2">Uncharacterized protein</fullName>
    </submittedName>
</protein>